<name>A0A0V0GU77_SOLCH</name>
<protein>
    <submittedName>
        <fullName evidence="1">Putative ovule protein</fullName>
    </submittedName>
</protein>
<reference evidence="1" key="1">
    <citation type="submission" date="2015-12" db="EMBL/GenBank/DDBJ databases">
        <title>Gene expression during late stages of embryo sac development: a critical building block for successful pollen-pistil interactions.</title>
        <authorList>
            <person name="Liu Y."/>
            <person name="Joly V."/>
            <person name="Sabar M."/>
            <person name="Matton D.P."/>
        </authorList>
    </citation>
    <scope>NUCLEOTIDE SEQUENCE</scope>
</reference>
<sequence>MDIIIQTNTKASFTTQLCCSDFPKLLLNFSKCTTFRVPDMDLQRRIQDLNRSVWIPTHLKLNSNR</sequence>
<evidence type="ECO:0000313" key="1">
    <source>
        <dbReference type="EMBL" id="JAP11459.1"/>
    </source>
</evidence>
<dbReference type="EMBL" id="GEDG01031291">
    <property type="protein sequence ID" value="JAP11459.1"/>
    <property type="molecule type" value="Transcribed_RNA"/>
</dbReference>
<dbReference type="AlphaFoldDB" id="A0A0V0GU77"/>
<accession>A0A0V0GU77</accession>
<proteinExistence type="predicted"/>
<organism evidence="1">
    <name type="scientific">Solanum chacoense</name>
    <name type="common">Chaco potato</name>
    <dbReference type="NCBI Taxonomy" id="4108"/>
    <lineage>
        <taxon>Eukaryota</taxon>
        <taxon>Viridiplantae</taxon>
        <taxon>Streptophyta</taxon>
        <taxon>Embryophyta</taxon>
        <taxon>Tracheophyta</taxon>
        <taxon>Spermatophyta</taxon>
        <taxon>Magnoliopsida</taxon>
        <taxon>eudicotyledons</taxon>
        <taxon>Gunneridae</taxon>
        <taxon>Pentapetalae</taxon>
        <taxon>asterids</taxon>
        <taxon>lamiids</taxon>
        <taxon>Solanales</taxon>
        <taxon>Solanaceae</taxon>
        <taxon>Solanoideae</taxon>
        <taxon>Solaneae</taxon>
        <taxon>Solanum</taxon>
    </lineage>
</organism>